<feature type="domain" description="Arginyl tRNA synthetase N-terminal" evidence="12">
    <location>
        <begin position="5"/>
        <end position="94"/>
    </location>
</feature>
<dbReference type="GO" id="GO:0005524">
    <property type="term" value="F:ATP binding"/>
    <property type="evidence" value="ECO:0007669"/>
    <property type="project" value="UniProtKB-UniRule"/>
</dbReference>
<evidence type="ECO:0000256" key="3">
    <source>
        <dbReference type="ARBA" id="ARBA00022598"/>
    </source>
</evidence>
<sequence length="584" mass="63796">MNVFASLHADLCDRIAALVDAGRLPAGLATDAVTMEPPRDPSHGDMATNAAMALAKPAGMKPRDLAEILASELAALDAVARVDIAGPGFINITLTPAFWRARLDDMLGEGVGYGASAIGAGEKVNVEYVSANPTGPMHVGHCRGAVVGDALANLLDKAGYSVTREYYINDAGAQIDVLARSAYLRYCEARGRHIGAIPEGLYPGDYLVPVGQKLADIHGDAWLDQPETVWLEPVRRVATEAMMEMIRADLAALGVEHELFFSERDLHASGRVDRTIEWLKGEGLVYEGVLEPPKGKKPEDWEPRPQLLFKASQFGDDTDRPLKKSDGSATYFAADIAYHDDKFQRGFSHMVLVLGADHGGYAKRMEAAVKAVSGGQARLSIQFCQLVKLMRHGEPVKMSKRAGQFVTLREVVDEVGRDVVRFIMLTRKNDAPLDFDFAKALEQSRDNPVWYVQYAHARAHSAFARAAERHPDLDLSDAALRALDPAGLVEADELALVQRLAQWPRVVEQAARAHEPHRVAFYLYELAGDFHTLWNRGNDDPGRRFVLDDDAGLTAARLKLVRSVQTVIASGLAVLGVEPVDELT</sequence>
<dbReference type="NCBIfam" id="TIGR00456">
    <property type="entry name" value="argS"/>
    <property type="match status" value="1"/>
</dbReference>
<dbReference type="PROSITE" id="PS00178">
    <property type="entry name" value="AA_TRNA_LIGASE_I"/>
    <property type="match status" value="1"/>
</dbReference>
<dbReference type="Gene3D" id="3.40.50.620">
    <property type="entry name" value="HUPs"/>
    <property type="match status" value="1"/>
</dbReference>
<evidence type="ECO:0000256" key="10">
    <source>
        <dbReference type="RuleBase" id="RU363038"/>
    </source>
</evidence>
<evidence type="ECO:0000256" key="4">
    <source>
        <dbReference type="ARBA" id="ARBA00022741"/>
    </source>
</evidence>
<gene>
    <name evidence="9" type="primary">argS</name>
    <name evidence="13" type="ORF">EV659_101415</name>
</gene>
<dbReference type="GO" id="GO:0005737">
    <property type="term" value="C:cytoplasm"/>
    <property type="evidence" value="ECO:0007669"/>
    <property type="project" value="UniProtKB-SubCell"/>
</dbReference>
<keyword evidence="14" id="KW-1185">Reference proteome</keyword>
<feature type="short sequence motif" description="'HIGH' region" evidence="9">
    <location>
        <begin position="131"/>
        <end position="141"/>
    </location>
</feature>
<dbReference type="InterPro" id="IPR009080">
    <property type="entry name" value="tRNAsynth_Ia_anticodon-bd"/>
</dbReference>
<dbReference type="GO" id="GO:0006420">
    <property type="term" value="P:arginyl-tRNA aminoacylation"/>
    <property type="evidence" value="ECO:0007669"/>
    <property type="project" value="UniProtKB-UniRule"/>
</dbReference>
<dbReference type="Pfam" id="PF05746">
    <property type="entry name" value="DALR_1"/>
    <property type="match status" value="1"/>
</dbReference>
<dbReference type="PRINTS" id="PR01038">
    <property type="entry name" value="TRNASYNTHARG"/>
</dbReference>
<feature type="domain" description="DALR anticodon binding" evidence="11">
    <location>
        <begin position="452"/>
        <end position="583"/>
    </location>
</feature>
<dbReference type="InterPro" id="IPR008909">
    <property type="entry name" value="DALR_anticod-bd"/>
</dbReference>
<protein>
    <recommendedName>
        <fullName evidence="9">Arginine--tRNA ligase</fullName>
        <ecNumber evidence="9">6.1.1.19</ecNumber>
    </recommendedName>
    <alternativeName>
        <fullName evidence="9">Arginyl-tRNA synthetase</fullName>
        <shortName evidence="9">ArgRS</shortName>
    </alternativeName>
</protein>
<evidence type="ECO:0000313" key="13">
    <source>
        <dbReference type="EMBL" id="TCP38511.1"/>
    </source>
</evidence>
<dbReference type="PANTHER" id="PTHR11956">
    <property type="entry name" value="ARGINYL-TRNA SYNTHETASE"/>
    <property type="match status" value="1"/>
</dbReference>
<dbReference type="OrthoDB" id="9803211at2"/>
<keyword evidence="7 9" id="KW-0030">Aminoacyl-tRNA synthetase</keyword>
<dbReference type="GO" id="GO:0004814">
    <property type="term" value="F:arginine-tRNA ligase activity"/>
    <property type="evidence" value="ECO:0007669"/>
    <property type="project" value="UniProtKB-UniRule"/>
</dbReference>
<name>A0A4R2PWI1_RHOSA</name>
<dbReference type="Gene3D" id="1.10.730.10">
    <property type="entry name" value="Isoleucyl-tRNA Synthetase, Domain 1"/>
    <property type="match status" value="1"/>
</dbReference>
<dbReference type="SUPFAM" id="SSF52374">
    <property type="entry name" value="Nucleotidylyl transferase"/>
    <property type="match status" value="1"/>
</dbReference>
<evidence type="ECO:0000256" key="8">
    <source>
        <dbReference type="ARBA" id="ARBA00049339"/>
    </source>
</evidence>
<evidence type="ECO:0000313" key="14">
    <source>
        <dbReference type="Proteomes" id="UP000295399"/>
    </source>
</evidence>
<comment type="subcellular location">
    <subcellularLocation>
        <location evidence="9">Cytoplasm</location>
    </subcellularLocation>
</comment>
<keyword evidence="3 9" id="KW-0436">Ligase</keyword>
<dbReference type="SMART" id="SM00836">
    <property type="entry name" value="DALR_1"/>
    <property type="match status" value="1"/>
</dbReference>
<dbReference type="EC" id="6.1.1.19" evidence="9"/>
<dbReference type="RefSeq" id="WP_132706986.1">
    <property type="nucleotide sequence ID" value="NZ_JACIGF010000001.1"/>
</dbReference>
<keyword evidence="5 9" id="KW-0067">ATP-binding</keyword>
<dbReference type="FunCoup" id="A0A4R2PWI1">
    <property type="interactions" value="525"/>
</dbReference>
<evidence type="ECO:0000259" key="12">
    <source>
        <dbReference type="SMART" id="SM01016"/>
    </source>
</evidence>
<dbReference type="InterPro" id="IPR014729">
    <property type="entry name" value="Rossmann-like_a/b/a_fold"/>
</dbReference>
<evidence type="ECO:0000256" key="1">
    <source>
        <dbReference type="ARBA" id="ARBA00005594"/>
    </source>
</evidence>
<keyword evidence="4 9" id="KW-0547">Nucleotide-binding</keyword>
<reference evidence="13 14" key="1">
    <citation type="submission" date="2019-03" db="EMBL/GenBank/DDBJ databases">
        <title>Genomic Encyclopedia of Type Strains, Phase IV (KMG-IV): sequencing the most valuable type-strain genomes for metagenomic binning, comparative biology and taxonomic classification.</title>
        <authorList>
            <person name="Goeker M."/>
        </authorList>
    </citation>
    <scope>NUCLEOTIDE SEQUENCE [LARGE SCALE GENOMIC DNA]</scope>
    <source>
        <strain evidence="13 14">DSM 2132</strain>
    </source>
</reference>
<dbReference type="SUPFAM" id="SSF47323">
    <property type="entry name" value="Anticodon-binding domain of a subclass of class I aminoacyl-tRNA synthetases"/>
    <property type="match status" value="1"/>
</dbReference>
<dbReference type="CDD" id="cd00671">
    <property type="entry name" value="ArgRS_core"/>
    <property type="match status" value="1"/>
</dbReference>
<dbReference type="InterPro" id="IPR001278">
    <property type="entry name" value="Arg-tRNA-ligase"/>
</dbReference>
<dbReference type="InterPro" id="IPR036695">
    <property type="entry name" value="Arg-tRNA-synth_N_sf"/>
</dbReference>
<dbReference type="PANTHER" id="PTHR11956:SF5">
    <property type="entry name" value="ARGININE--TRNA LIGASE, CYTOPLASMIC"/>
    <property type="match status" value="1"/>
</dbReference>
<comment type="similarity">
    <text evidence="1 9 10">Belongs to the class-I aminoacyl-tRNA synthetase family.</text>
</comment>
<evidence type="ECO:0000256" key="5">
    <source>
        <dbReference type="ARBA" id="ARBA00022840"/>
    </source>
</evidence>
<dbReference type="Pfam" id="PF03485">
    <property type="entry name" value="Arg_tRNA_synt_N"/>
    <property type="match status" value="1"/>
</dbReference>
<dbReference type="HAMAP" id="MF_00123">
    <property type="entry name" value="Arg_tRNA_synth"/>
    <property type="match status" value="1"/>
</dbReference>
<keyword evidence="6 9" id="KW-0648">Protein biosynthesis</keyword>
<dbReference type="Gene3D" id="3.30.1360.70">
    <property type="entry name" value="Arginyl tRNA synthetase N-terminal domain"/>
    <property type="match status" value="1"/>
</dbReference>
<accession>A0A4R2PWI1</accession>
<comment type="caution">
    <text evidence="13">The sequence shown here is derived from an EMBL/GenBank/DDBJ whole genome shotgun (WGS) entry which is preliminary data.</text>
</comment>
<dbReference type="AlphaFoldDB" id="A0A4R2PWI1"/>
<dbReference type="Pfam" id="PF00750">
    <property type="entry name" value="tRNA-synt_1d"/>
    <property type="match status" value="1"/>
</dbReference>
<proteinExistence type="inferred from homology"/>
<comment type="catalytic activity">
    <reaction evidence="8 9">
        <text>tRNA(Arg) + L-arginine + ATP = L-arginyl-tRNA(Arg) + AMP + diphosphate</text>
        <dbReference type="Rhea" id="RHEA:20301"/>
        <dbReference type="Rhea" id="RHEA-COMP:9658"/>
        <dbReference type="Rhea" id="RHEA-COMP:9673"/>
        <dbReference type="ChEBI" id="CHEBI:30616"/>
        <dbReference type="ChEBI" id="CHEBI:32682"/>
        <dbReference type="ChEBI" id="CHEBI:33019"/>
        <dbReference type="ChEBI" id="CHEBI:78442"/>
        <dbReference type="ChEBI" id="CHEBI:78513"/>
        <dbReference type="ChEBI" id="CHEBI:456215"/>
        <dbReference type="EC" id="6.1.1.19"/>
    </reaction>
</comment>
<organism evidence="13 14">
    <name type="scientific">Rhodothalassium salexigens DSM 2132</name>
    <dbReference type="NCBI Taxonomy" id="1188247"/>
    <lineage>
        <taxon>Bacteria</taxon>
        <taxon>Pseudomonadati</taxon>
        <taxon>Pseudomonadota</taxon>
        <taxon>Alphaproteobacteria</taxon>
        <taxon>Rhodothalassiales</taxon>
        <taxon>Rhodothalassiaceae</taxon>
        <taxon>Rhodothalassium</taxon>
    </lineage>
</organism>
<dbReference type="InterPro" id="IPR035684">
    <property type="entry name" value="ArgRS_core"/>
</dbReference>
<dbReference type="InterPro" id="IPR005148">
    <property type="entry name" value="Arg-tRNA-synth_N"/>
</dbReference>
<dbReference type="InParanoid" id="A0A4R2PWI1"/>
<evidence type="ECO:0000256" key="7">
    <source>
        <dbReference type="ARBA" id="ARBA00023146"/>
    </source>
</evidence>
<keyword evidence="2 9" id="KW-0963">Cytoplasm</keyword>
<comment type="subunit">
    <text evidence="9">Monomer.</text>
</comment>
<evidence type="ECO:0000256" key="6">
    <source>
        <dbReference type="ARBA" id="ARBA00022917"/>
    </source>
</evidence>
<dbReference type="EMBL" id="SLXO01000001">
    <property type="protein sequence ID" value="TCP38511.1"/>
    <property type="molecule type" value="Genomic_DNA"/>
</dbReference>
<dbReference type="InterPro" id="IPR001412">
    <property type="entry name" value="aa-tRNA-synth_I_CS"/>
</dbReference>
<dbReference type="Proteomes" id="UP000295399">
    <property type="component" value="Unassembled WGS sequence"/>
</dbReference>
<evidence type="ECO:0000256" key="9">
    <source>
        <dbReference type="HAMAP-Rule" id="MF_00123"/>
    </source>
</evidence>
<dbReference type="SMART" id="SM01016">
    <property type="entry name" value="Arg_tRNA_synt_N"/>
    <property type="match status" value="1"/>
</dbReference>
<dbReference type="SUPFAM" id="SSF55190">
    <property type="entry name" value="Arginyl-tRNA synthetase (ArgRS), N-terminal 'additional' domain"/>
    <property type="match status" value="1"/>
</dbReference>
<evidence type="ECO:0000259" key="11">
    <source>
        <dbReference type="SMART" id="SM00836"/>
    </source>
</evidence>
<evidence type="ECO:0000256" key="2">
    <source>
        <dbReference type="ARBA" id="ARBA00022490"/>
    </source>
</evidence>